<sequence>MALDDYLAKHYGPAASGKKRKAKQQQRSEPAPRGQSLVINDDGDDDRVHAPRPAEAKETRAPAPRPRFKDTGSSWRAVGPAAPVDEALADGAALAEGADLVLEYRAQQQQQQQQQRQREQEEAEAAERQQQQQQQKRQKEAQGGTAAREPSPEAAPMRYGLQTAQTIKEDAARAHEQRMRRLRELGDDASGRAAETVYRDAKTGKRIDVEAARQDARDEARRRERLAGLHAEWNKGLVQQRQRLEEQRQLDAMRDPDADRARRAELDADQRARQHWDDPALRFLAAKPAAATAASAYPAYRGHAPPNRFGIRPGHRWDGVDRSNGFERELFRRQAAADAQKSQAYSHSVADW</sequence>
<dbReference type="GO" id="GO:0070274">
    <property type="term" value="C:RES complex"/>
    <property type="evidence" value="ECO:0007669"/>
    <property type="project" value="TreeGrafter"/>
</dbReference>
<dbReference type="EMBL" id="JANBUL010000005">
    <property type="protein sequence ID" value="KAJ2785997.1"/>
    <property type="molecule type" value="Genomic_DNA"/>
</dbReference>
<reference evidence="3" key="1">
    <citation type="submission" date="2022-07" db="EMBL/GenBank/DDBJ databases">
        <title>Phylogenomic reconstructions and comparative analyses of Kickxellomycotina fungi.</title>
        <authorList>
            <person name="Reynolds N.K."/>
            <person name="Stajich J.E."/>
            <person name="Barry K."/>
            <person name="Grigoriev I.V."/>
            <person name="Crous P."/>
            <person name="Smith M.E."/>
        </authorList>
    </citation>
    <scope>NUCLEOTIDE SEQUENCE</scope>
    <source>
        <strain evidence="3">NBRC 105414</strain>
    </source>
</reference>
<organism evidence="3 4">
    <name type="scientific">Coemansia javaensis</name>
    <dbReference type="NCBI Taxonomy" id="2761396"/>
    <lineage>
        <taxon>Eukaryota</taxon>
        <taxon>Fungi</taxon>
        <taxon>Fungi incertae sedis</taxon>
        <taxon>Zoopagomycota</taxon>
        <taxon>Kickxellomycotina</taxon>
        <taxon>Kickxellomycetes</taxon>
        <taxon>Kickxellales</taxon>
        <taxon>Kickxellaceae</taxon>
        <taxon>Coemansia</taxon>
    </lineage>
</organism>
<accession>A0A9W8LMI2</accession>
<evidence type="ECO:0000256" key="1">
    <source>
        <dbReference type="ARBA" id="ARBA00011069"/>
    </source>
</evidence>
<dbReference type="GO" id="GO:0003723">
    <property type="term" value="F:RNA binding"/>
    <property type="evidence" value="ECO:0007669"/>
    <property type="project" value="TreeGrafter"/>
</dbReference>
<keyword evidence="4" id="KW-1185">Reference proteome</keyword>
<comment type="similarity">
    <text evidence="1">Belongs to the CWC26 family.</text>
</comment>
<feature type="region of interest" description="Disordered" evidence="2">
    <location>
        <begin position="246"/>
        <end position="272"/>
    </location>
</feature>
<dbReference type="GO" id="GO:0000398">
    <property type="term" value="P:mRNA splicing, via spliceosome"/>
    <property type="evidence" value="ECO:0007669"/>
    <property type="project" value="TreeGrafter"/>
</dbReference>
<dbReference type="OrthoDB" id="6022at2759"/>
<evidence type="ECO:0000256" key="2">
    <source>
        <dbReference type="SAM" id="MobiDB-lite"/>
    </source>
</evidence>
<dbReference type="PANTHER" id="PTHR31809">
    <property type="entry name" value="BUD13 HOMOLOG"/>
    <property type="match status" value="1"/>
</dbReference>
<feature type="region of interest" description="Disordered" evidence="2">
    <location>
        <begin position="106"/>
        <end position="178"/>
    </location>
</feature>
<dbReference type="InterPro" id="IPR051112">
    <property type="entry name" value="CWC26_splicing_factor"/>
</dbReference>
<gene>
    <name evidence="3" type="primary">CWC26</name>
    <name evidence="3" type="ORF">H4R18_000212</name>
</gene>
<name>A0A9W8LMI2_9FUNG</name>
<feature type="region of interest" description="Disordered" evidence="2">
    <location>
        <begin position="1"/>
        <end position="79"/>
    </location>
</feature>
<dbReference type="GO" id="GO:0005684">
    <property type="term" value="C:U2-type spliceosomal complex"/>
    <property type="evidence" value="ECO:0007669"/>
    <property type="project" value="TreeGrafter"/>
</dbReference>
<protein>
    <submittedName>
        <fullName evidence="3">Pre-mRNA-splicing factor cwc26</fullName>
    </submittedName>
</protein>
<feature type="compositionally biased region" description="Low complexity" evidence="2">
    <location>
        <begin position="106"/>
        <end position="115"/>
    </location>
</feature>
<dbReference type="AlphaFoldDB" id="A0A9W8LMI2"/>
<proteinExistence type="inferred from homology"/>
<dbReference type="PANTHER" id="PTHR31809:SF0">
    <property type="entry name" value="BUD13 HOMOLOG"/>
    <property type="match status" value="1"/>
</dbReference>
<evidence type="ECO:0000313" key="4">
    <source>
        <dbReference type="Proteomes" id="UP001140217"/>
    </source>
</evidence>
<dbReference type="InterPro" id="IPR018609">
    <property type="entry name" value="Bud13"/>
</dbReference>
<comment type="caution">
    <text evidence="3">The sequence shown here is derived from an EMBL/GenBank/DDBJ whole genome shotgun (WGS) entry which is preliminary data.</text>
</comment>
<feature type="compositionally biased region" description="Basic and acidic residues" evidence="2">
    <location>
        <begin position="167"/>
        <end position="178"/>
    </location>
</feature>
<feature type="compositionally biased region" description="Basic and acidic residues" evidence="2">
    <location>
        <begin position="46"/>
        <end position="60"/>
    </location>
</feature>
<dbReference type="Proteomes" id="UP001140217">
    <property type="component" value="Unassembled WGS sequence"/>
</dbReference>
<evidence type="ECO:0000313" key="3">
    <source>
        <dbReference type="EMBL" id="KAJ2785997.1"/>
    </source>
</evidence>
<dbReference type="Pfam" id="PF09736">
    <property type="entry name" value="Bud13"/>
    <property type="match status" value="1"/>
</dbReference>